<feature type="region of interest" description="Disordered" evidence="1">
    <location>
        <begin position="163"/>
        <end position="182"/>
    </location>
</feature>
<evidence type="ECO:0000256" key="1">
    <source>
        <dbReference type="SAM" id="MobiDB-lite"/>
    </source>
</evidence>
<dbReference type="EMBL" id="JAVRFI010000006">
    <property type="protein sequence ID" value="MDT0449917.1"/>
    <property type="molecule type" value="Genomic_DNA"/>
</dbReference>
<keyword evidence="3" id="KW-1185">Reference proteome</keyword>
<sequence>MSEFYRPGLFASVERQCVGMNPTPRLRLRDGSDGDGVSLELEQSRRYLYDRSVDPAVRADLWHQIAERRLSGIERSDWPTAVVWLGLPGLRRTAFRITWYFRADREDVESELVACYLEALAEVGAHTPDPGDRVLRAACSRAWTLWRKARPETAVENVEGAARLPSDTETEDGWEVDYDPPASPRGLSATVRITVPAHRVEGVRIGALARRWGLADTATSTGYAGRGRQVATLSLRRVGGNG</sequence>
<dbReference type="Proteomes" id="UP001180531">
    <property type="component" value="Unassembled WGS sequence"/>
</dbReference>
<protein>
    <submittedName>
        <fullName evidence="2">Uncharacterized protein</fullName>
    </submittedName>
</protein>
<evidence type="ECO:0000313" key="3">
    <source>
        <dbReference type="Proteomes" id="UP001180531"/>
    </source>
</evidence>
<proteinExistence type="predicted"/>
<organism evidence="2 3">
    <name type="scientific">Streptomyces hesseae</name>
    <dbReference type="NCBI Taxonomy" id="3075519"/>
    <lineage>
        <taxon>Bacteria</taxon>
        <taxon>Bacillati</taxon>
        <taxon>Actinomycetota</taxon>
        <taxon>Actinomycetes</taxon>
        <taxon>Kitasatosporales</taxon>
        <taxon>Streptomycetaceae</taxon>
        <taxon>Streptomyces</taxon>
    </lineage>
</organism>
<accession>A0ABU2SLZ5</accession>
<reference evidence="2" key="1">
    <citation type="submission" date="2024-05" db="EMBL/GenBank/DDBJ databases">
        <title>30 novel species of actinomycetes from the DSMZ collection.</title>
        <authorList>
            <person name="Nouioui I."/>
        </authorList>
    </citation>
    <scope>NUCLEOTIDE SEQUENCE</scope>
    <source>
        <strain evidence="2">DSM 40473</strain>
    </source>
</reference>
<dbReference type="RefSeq" id="WP_311610498.1">
    <property type="nucleotide sequence ID" value="NZ_JAVRFI010000006.1"/>
</dbReference>
<evidence type="ECO:0000313" key="2">
    <source>
        <dbReference type="EMBL" id="MDT0449917.1"/>
    </source>
</evidence>
<name>A0ABU2SLZ5_9ACTN</name>
<feature type="compositionally biased region" description="Acidic residues" evidence="1">
    <location>
        <begin position="168"/>
        <end position="178"/>
    </location>
</feature>
<comment type="caution">
    <text evidence="2">The sequence shown here is derived from an EMBL/GenBank/DDBJ whole genome shotgun (WGS) entry which is preliminary data.</text>
</comment>
<gene>
    <name evidence="2" type="ORF">RM609_12675</name>
</gene>